<proteinExistence type="predicted"/>
<evidence type="ECO:0000313" key="3">
    <source>
        <dbReference type="Proteomes" id="UP000653578"/>
    </source>
</evidence>
<dbReference type="EMBL" id="WHNY01000031">
    <property type="protein sequence ID" value="NOU64364.1"/>
    <property type="molecule type" value="Genomic_DNA"/>
</dbReference>
<dbReference type="Proteomes" id="UP000653578">
    <property type="component" value="Unassembled WGS sequence"/>
</dbReference>
<gene>
    <name evidence="2" type="ORF">GC096_10020</name>
</gene>
<evidence type="ECO:0000313" key="2">
    <source>
        <dbReference type="EMBL" id="NOU64364.1"/>
    </source>
</evidence>
<name>A0ABX1X7J4_9BACL</name>
<organism evidence="2 3">
    <name type="scientific">Paenibacillus plantarum</name>
    <dbReference type="NCBI Taxonomy" id="2654975"/>
    <lineage>
        <taxon>Bacteria</taxon>
        <taxon>Bacillati</taxon>
        <taxon>Bacillota</taxon>
        <taxon>Bacilli</taxon>
        <taxon>Bacillales</taxon>
        <taxon>Paenibacillaceae</taxon>
        <taxon>Paenibacillus</taxon>
    </lineage>
</organism>
<keyword evidence="3" id="KW-1185">Reference proteome</keyword>
<reference evidence="2 3" key="1">
    <citation type="submission" date="2019-10" db="EMBL/GenBank/DDBJ databases">
        <title>Description of Paenibacillus humi sp. nov.</title>
        <authorList>
            <person name="Carlier A."/>
            <person name="Qi S."/>
        </authorList>
    </citation>
    <scope>NUCLEOTIDE SEQUENCE [LARGE SCALE GENOMIC DNA]</scope>
    <source>
        <strain evidence="2 3">LMG 31461</strain>
    </source>
</reference>
<dbReference type="SUPFAM" id="SSF53850">
    <property type="entry name" value="Periplasmic binding protein-like II"/>
    <property type="match status" value="1"/>
</dbReference>
<dbReference type="Gene3D" id="3.40.190.10">
    <property type="entry name" value="Periplasmic binding protein-like II"/>
    <property type="match status" value="1"/>
</dbReference>
<accession>A0ABX1X7J4</accession>
<sequence>MILKETQNRRSEKKEDIMLKQKKKIASVIALSLIVSLALAGCGTDTNQGKQTDVSPSQTAQVKGQQNEQPVELTFYIANSPVKDMDRIMGVANKIIKEKINATLKLVVTDWSAYPQKVNLMISSGEPFDLAFTGSFGELNYFQIASKGAFKDITSLLDKYAPTTKSRVPENIWQGVKVNG</sequence>
<feature type="chain" id="PRO_5047347465" evidence="1">
    <location>
        <begin position="41"/>
        <end position="180"/>
    </location>
</feature>
<protein>
    <submittedName>
        <fullName evidence="2">Extracellular solute-binding protein</fullName>
    </submittedName>
</protein>
<keyword evidence="1" id="KW-0732">Signal</keyword>
<feature type="non-terminal residue" evidence="2">
    <location>
        <position position="180"/>
    </location>
</feature>
<evidence type="ECO:0000256" key="1">
    <source>
        <dbReference type="SAM" id="SignalP"/>
    </source>
</evidence>
<feature type="signal peptide" evidence="1">
    <location>
        <begin position="1"/>
        <end position="40"/>
    </location>
</feature>
<comment type="caution">
    <text evidence="2">The sequence shown here is derived from an EMBL/GenBank/DDBJ whole genome shotgun (WGS) entry which is preliminary data.</text>
</comment>